<dbReference type="EMBL" id="CAJZBQ010000055">
    <property type="protein sequence ID" value="CAG9332662.1"/>
    <property type="molecule type" value="Genomic_DNA"/>
</dbReference>
<feature type="region of interest" description="Disordered" evidence="2">
    <location>
        <begin position="1"/>
        <end position="33"/>
    </location>
</feature>
<name>A0AAU9K655_9CILI</name>
<dbReference type="AlphaFoldDB" id="A0AAU9K655"/>
<evidence type="ECO:0000313" key="3">
    <source>
        <dbReference type="EMBL" id="CAG9332662.1"/>
    </source>
</evidence>
<keyword evidence="4" id="KW-1185">Reference proteome</keyword>
<feature type="compositionally biased region" description="Basic and acidic residues" evidence="2">
    <location>
        <begin position="9"/>
        <end position="26"/>
    </location>
</feature>
<evidence type="ECO:0000256" key="2">
    <source>
        <dbReference type="SAM" id="MobiDB-lite"/>
    </source>
</evidence>
<evidence type="ECO:0000313" key="4">
    <source>
        <dbReference type="Proteomes" id="UP001162131"/>
    </source>
</evidence>
<dbReference type="Proteomes" id="UP001162131">
    <property type="component" value="Unassembled WGS sequence"/>
</dbReference>
<dbReference type="PANTHER" id="PTHR39867:SF1">
    <property type="entry name" value="HELICASE ATP-BINDING DOMAIN-CONTAINING PROTEIN"/>
    <property type="match status" value="1"/>
</dbReference>
<dbReference type="PANTHER" id="PTHR39867">
    <property type="entry name" value="HELICASE ATP-BINDING DOMAIN-CONTAINING PROTEIN"/>
    <property type="match status" value="1"/>
</dbReference>
<gene>
    <name evidence="3" type="ORF">BSTOLATCC_MIC56954</name>
</gene>
<reference evidence="3" key="1">
    <citation type="submission" date="2021-09" db="EMBL/GenBank/DDBJ databases">
        <authorList>
            <consortium name="AG Swart"/>
            <person name="Singh M."/>
            <person name="Singh A."/>
            <person name="Seah K."/>
            <person name="Emmerich C."/>
        </authorList>
    </citation>
    <scope>NUCLEOTIDE SEQUENCE</scope>
    <source>
        <strain evidence="3">ATCC30299</strain>
    </source>
</reference>
<feature type="coiled-coil region" evidence="1">
    <location>
        <begin position="345"/>
        <end position="386"/>
    </location>
</feature>
<keyword evidence="1" id="KW-0175">Coiled coil</keyword>
<comment type="caution">
    <text evidence="3">The sequence shown here is derived from an EMBL/GenBank/DDBJ whole genome shotgun (WGS) entry which is preliminary data.</text>
</comment>
<proteinExistence type="predicted"/>
<feature type="coiled-coil region" evidence="1">
    <location>
        <begin position="223"/>
        <end position="316"/>
    </location>
</feature>
<organism evidence="3 4">
    <name type="scientific">Blepharisma stoltei</name>
    <dbReference type="NCBI Taxonomy" id="1481888"/>
    <lineage>
        <taxon>Eukaryota</taxon>
        <taxon>Sar</taxon>
        <taxon>Alveolata</taxon>
        <taxon>Ciliophora</taxon>
        <taxon>Postciliodesmatophora</taxon>
        <taxon>Heterotrichea</taxon>
        <taxon>Heterotrichida</taxon>
        <taxon>Blepharismidae</taxon>
        <taxon>Blepharisma</taxon>
    </lineage>
</organism>
<sequence length="965" mass="112598">MKKVNSLKTFDRRVGPSHDITPEETARSSTPVNISKLPLSPTLGNPLSSKVLPNKFKYTTLSKLDLSKSKGLTTNRTLDPLTSISNISYINKSNTFNESVKPTTINYLEKYTHKLQGLKLSQANTRASFLIESEKAKDIDSQFDGLREQSKDLLKGKKDLISLSNLQIAVEYLSKTVIHCDWFNQEGKMLALKECHHLEKILSDTISSVVRIHDSWIQFKERVENYEKNSNEAAKDALKYKKKYNDLKERLKEWQRKSRIEVEKYEAKEKNWNMEKAILENHLQANLRTPEPVRNNDELAKAIKSITQEKMNLEEAIGLHKKIIEANRISMSKLQHELGLSKDVISDKNQEIERLTNESHDYMHRLEAAQDLNKKLKHSLDRQVNRMLMISEDLDAVIIAKTAVKRSYDTLKSDYEMLKYAVIEGKDTSHFELEVMVPLTDPLFDLARSTLGTFNKNTNTPSVFNKEDINEIDLTKFKYARPTFTQMVGVPSSSQALFSPPFQNWIYIVIRAIYDSKYFEHLMCGASPYRTPSRFTDFVYNWLGQFTIDETSRTVKELEWWKKNQADEIRFTLLLGITQESAKKLWELNTFREFLNEDLMLDELGFYMHCRYMLFKGPELNQTSAKYVALHYINLARAIETVQITMKNLPENNLRELIGILESKSTENQGAKSIECSLALRVMLEYYRQEKKHRYAAIVDLFEEAKKVGKGKEISYKAFHSICKNISHNIPESMMIKMYRDCWNISNECITADDFFLIANENGLFYNILLLKGQWEKPELKADGEIDIFAGKYSYKMGQIHKDYKEDARNLEYVKDCMNSMGICELKEQINKLEHLILHKYEMPIEEYWVWNLEDIYNHLWCLFLQGQHAFLEYNSHDIRYLGYKLTLEEKDIGRPTMSNIKTACEKFIEILRSMEIKKFHSKIAATKIQRLWRSKPEKNVAFIATVVKSVTKFKEGIKKKEHHK</sequence>
<accession>A0AAU9K655</accession>
<evidence type="ECO:0000256" key="1">
    <source>
        <dbReference type="SAM" id="Coils"/>
    </source>
</evidence>
<protein>
    <submittedName>
        <fullName evidence="3">Uncharacterized protein</fullName>
    </submittedName>
</protein>